<evidence type="ECO:0000256" key="3">
    <source>
        <dbReference type="ARBA" id="ARBA00012737"/>
    </source>
</evidence>
<dbReference type="InterPro" id="IPR029055">
    <property type="entry name" value="Ntn_hydrolases_N"/>
</dbReference>
<dbReference type="Gene3D" id="3.60.20.10">
    <property type="entry name" value="Glutamine Phosphoribosylpyrophosphate, subunit 1, domain 1"/>
    <property type="match status" value="1"/>
</dbReference>
<evidence type="ECO:0000259" key="10">
    <source>
        <dbReference type="PROSITE" id="PS51278"/>
    </source>
</evidence>
<dbReference type="GO" id="GO:0005524">
    <property type="term" value="F:ATP binding"/>
    <property type="evidence" value="ECO:0007669"/>
    <property type="project" value="UniProtKB-KW"/>
</dbReference>
<dbReference type="SUPFAM" id="SSF56235">
    <property type="entry name" value="N-terminal nucleophile aminohydrolases (Ntn hydrolases)"/>
    <property type="match status" value="1"/>
</dbReference>
<dbReference type="NCBIfam" id="TIGR01536">
    <property type="entry name" value="asn_synth_AEB"/>
    <property type="match status" value="1"/>
</dbReference>
<evidence type="ECO:0000256" key="7">
    <source>
        <dbReference type="ARBA" id="ARBA00048741"/>
    </source>
</evidence>
<dbReference type="PIRSF" id="PIRSF001589">
    <property type="entry name" value="Asn_synthetase_glu-h"/>
    <property type="match status" value="1"/>
</dbReference>
<dbReference type="AlphaFoldDB" id="A0A1Y2K800"/>
<feature type="binding site" evidence="8">
    <location>
        <position position="78"/>
    </location>
    <ligand>
        <name>L-glutamine</name>
        <dbReference type="ChEBI" id="CHEBI:58359"/>
    </ligand>
</feature>
<evidence type="ECO:0000256" key="9">
    <source>
        <dbReference type="PIRSR" id="PIRSR001589-3"/>
    </source>
</evidence>
<dbReference type="GO" id="GO:0005829">
    <property type="term" value="C:cytosol"/>
    <property type="evidence" value="ECO:0007669"/>
    <property type="project" value="TreeGrafter"/>
</dbReference>
<dbReference type="InterPro" id="IPR014729">
    <property type="entry name" value="Rossmann-like_a/b/a_fold"/>
</dbReference>
<feature type="binding site" evidence="8">
    <location>
        <position position="268"/>
    </location>
    <ligand>
        <name>ATP</name>
        <dbReference type="ChEBI" id="CHEBI:30616"/>
    </ligand>
</feature>
<evidence type="ECO:0000256" key="6">
    <source>
        <dbReference type="ARBA" id="ARBA00022962"/>
    </source>
</evidence>
<dbReference type="EC" id="6.3.5.4" evidence="3"/>
<organism evidence="11 12">
    <name type="scientific">Magnetofaba australis IT-1</name>
    <dbReference type="NCBI Taxonomy" id="1434232"/>
    <lineage>
        <taxon>Bacteria</taxon>
        <taxon>Pseudomonadati</taxon>
        <taxon>Pseudomonadota</taxon>
        <taxon>Magnetococcia</taxon>
        <taxon>Magnetococcales</taxon>
        <taxon>Magnetococcaceae</taxon>
        <taxon>Magnetofaba</taxon>
    </lineage>
</organism>
<dbReference type="PANTHER" id="PTHR43284:SF1">
    <property type="entry name" value="ASPARAGINE SYNTHETASE"/>
    <property type="match status" value="1"/>
</dbReference>
<dbReference type="SUPFAM" id="SSF52402">
    <property type="entry name" value="Adenine nucleotide alpha hydrolases-like"/>
    <property type="match status" value="1"/>
</dbReference>
<protein>
    <recommendedName>
        <fullName evidence="3">asparagine synthase (glutamine-hydrolyzing)</fullName>
        <ecNumber evidence="3">6.3.5.4</ecNumber>
    </recommendedName>
</protein>
<feature type="site" description="Important for beta-aspartyl-AMP intermediate formation" evidence="9">
    <location>
        <position position="342"/>
    </location>
</feature>
<dbReference type="CDD" id="cd01991">
    <property type="entry name" value="Asn_synthase_B_C"/>
    <property type="match status" value="1"/>
</dbReference>
<dbReference type="InterPro" id="IPR033738">
    <property type="entry name" value="AsnB_N"/>
</dbReference>
<dbReference type="PROSITE" id="PS51278">
    <property type="entry name" value="GATASE_TYPE_2"/>
    <property type="match status" value="1"/>
</dbReference>
<dbReference type="GO" id="GO:0006529">
    <property type="term" value="P:asparagine biosynthetic process"/>
    <property type="evidence" value="ECO:0007669"/>
    <property type="project" value="InterPro"/>
</dbReference>
<dbReference type="STRING" id="1434232.MAIT1_00252"/>
<dbReference type="EMBL" id="LVJN01000015">
    <property type="protein sequence ID" value="OSM06871.1"/>
    <property type="molecule type" value="Genomic_DNA"/>
</dbReference>
<evidence type="ECO:0000256" key="8">
    <source>
        <dbReference type="PIRSR" id="PIRSR001589-2"/>
    </source>
</evidence>
<keyword evidence="12" id="KW-1185">Reference proteome</keyword>
<keyword evidence="5 8" id="KW-0067">ATP-binding</keyword>
<dbReference type="InterPro" id="IPR051786">
    <property type="entry name" value="ASN_synthetase/amidase"/>
</dbReference>
<sequence>MNAAIAHRGPDGDGVHCEAGAGLGHRRLAIIDLEGGVQPLFNDEIGDFAIVFNGEIYNHRELAAELTGLGHIFHTRSDTEAILRAYMQWGADCVARLRGMFAFAIHDRRAGRLLLARDRLGMKPLYYSALNDGWLLFASEIGALLRHPDVKREIDPAALSDYLAYGYVPDPLSIYRGVGKLPPACLLDVQRGKPLPEPVRYWDLEYAPRQLSDAEALDELRAQLRDAVDSHLISDVPVGAFLSGGVDSAAVTAQMASLLTEPVRACTIGFDADAFDETPQARQAAAHLGAEHHLLMAQSDRFDLLDALAETYGEPFADSSALPTWLVCQLARTQTKVVLSGDGGDETLGGYARYRFYLNEERVRARIPAGVRRALFGPLGAIYPKLDWAPRGLRAKSTLQALARDAVEAVFHGVSVLDDDQRAALLSDDLQRAVAETPPVRHLHAAAARRDSHDSFLSRTLYGDLHTFLAGRVLVKVDRASMAHGLEVRAPLLDYRWAEWSARLPDPMKIRHGRGKWLLREGVAPLLPPGYLEQPKRGFSIPLAQWLRGPLKGRLLDALAAPALRQSGWFNLGQLDRLAAEHLTGRRDHGAALWSLLQLEAFLRRVHQGFDAASS</sequence>
<feature type="domain" description="Glutamine amidotransferase type-2" evidence="10">
    <location>
        <begin position="1"/>
        <end position="192"/>
    </location>
</feature>
<evidence type="ECO:0000313" key="11">
    <source>
        <dbReference type="EMBL" id="OSM06871.1"/>
    </source>
</evidence>
<dbReference type="NCBIfam" id="TIGR03108">
    <property type="entry name" value="eps_aminotran_1"/>
    <property type="match status" value="1"/>
</dbReference>
<feature type="binding site" evidence="8">
    <location>
        <begin position="340"/>
        <end position="341"/>
    </location>
    <ligand>
        <name>ATP</name>
        <dbReference type="ChEBI" id="CHEBI:30616"/>
    </ligand>
</feature>
<dbReference type="Proteomes" id="UP000194003">
    <property type="component" value="Unassembled WGS sequence"/>
</dbReference>
<dbReference type="CDD" id="cd00712">
    <property type="entry name" value="AsnB"/>
    <property type="match status" value="1"/>
</dbReference>
<dbReference type="InterPro" id="IPR001962">
    <property type="entry name" value="Asn_synthase"/>
</dbReference>
<comment type="similarity">
    <text evidence="2">Belongs to the asparagine synthetase family.</text>
</comment>
<keyword evidence="4 8" id="KW-0547">Nucleotide-binding</keyword>
<dbReference type="Pfam" id="PF00733">
    <property type="entry name" value="Asn_synthase"/>
    <property type="match status" value="1"/>
</dbReference>
<dbReference type="GO" id="GO:0004066">
    <property type="term" value="F:asparagine synthase (glutamine-hydrolyzing) activity"/>
    <property type="evidence" value="ECO:0007669"/>
    <property type="project" value="UniProtKB-EC"/>
</dbReference>
<dbReference type="InterPro" id="IPR017932">
    <property type="entry name" value="GATase_2_dom"/>
</dbReference>
<keyword evidence="6" id="KW-0315">Glutamine amidotransferase</keyword>
<evidence type="ECO:0000313" key="12">
    <source>
        <dbReference type="Proteomes" id="UP000194003"/>
    </source>
</evidence>
<dbReference type="PANTHER" id="PTHR43284">
    <property type="entry name" value="ASPARAGINE SYNTHETASE (GLUTAMINE-HYDROLYZING)"/>
    <property type="match status" value="1"/>
</dbReference>
<evidence type="ECO:0000256" key="1">
    <source>
        <dbReference type="ARBA" id="ARBA00005187"/>
    </source>
</evidence>
<evidence type="ECO:0000256" key="5">
    <source>
        <dbReference type="ARBA" id="ARBA00022840"/>
    </source>
</evidence>
<proteinExistence type="inferred from homology"/>
<comment type="caution">
    <text evidence="11">The sequence shown here is derived from an EMBL/GenBank/DDBJ whole genome shotgun (WGS) entry which is preliminary data.</text>
</comment>
<dbReference type="Pfam" id="PF13537">
    <property type="entry name" value="GATase_7"/>
    <property type="match status" value="1"/>
</dbReference>
<reference evidence="11 12" key="1">
    <citation type="journal article" date="2016" name="BMC Genomics">
        <title>Combined genomic and structural analyses of a cultured magnetotactic bacterium reveals its niche adaptation to a dynamic environment.</title>
        <authorList>
            <person name="Araujo A.C."/>
            <person name="Morillo V."/>
            <person name="Cypriano J."/>
            <person name="Teixeira L.C."/>
            <person name="Leao P."/>
            <person name="Lyra S."/>
            <person name="Almeida L.G."/>
            <person name="Bazylinski D.A."/>
            <person name="Vasconcellos A.T."/>
            <person name="Abreu F."/>
            <person name="Lins U."/>
        </authorList>
    </citation>
    <scope>NUCLEOTIDE SEQUENCE [LARGE SCALE GENOMIC DNA]</scope>
    <source>
        <strain evidence="11 12">IT-1</strain>
    </source>
</reference>
<comment type="catalytic activity">
    <reaction evidence="7">
        <text>L-aspartate + L-glutamine + ATP + H2O = L-asparagine + L-glutamate + AMP + diphosphate + H(+)</text>
        <dbReference type="Rhea" id="RHEA:12228"/>
        <dbReference type="ChEBI" id="CHEBI:15377"/>
        <dbReference type="ChEBI" id="CHEBI:15378"/>
        <dbReference type="ChEBI" id="CHEBI:29985"/>
        <dbReference type="ChEBI" id="CHEBI:29991"/>
        <dbReference type="ChEBI" id="CHEBI:30616"/>
        <dbReference type="ChEBI" id="CHEBI:33019"/>
        <dbReference type="ChEBI" id="CHEBI:58048"/>
        <dbReference type="ChEBI" id="CHEBI:58359"/>
        <dbReference type="ChEBI" id="CHEBI:456215"/>
        <dbReference type="EC" id="6.3.5.4"/>
    </reaction>
</comment>
<dbReference type="InterPro" id="IPR017539">
    <property type="entry name" value="XrtA_amidotfase"/>
</dbReference>
<dbReference type="InterPro" id="IPR006426">
    <property type="entry name" value="Asn_synth_AEB"/>
</dbReference>
<evidence type="ECO:0000256" key="4">
    <source>
        <dbReference type="ARBA" id="ARBA00022741"/>
    </source>
</evidence>
<dbReference type="Gene3D" id="3.40.50.620">
    <property type="entry name" value="HUPs"/>
    <property type="match status" value="1"/>
</dbReference>
<name>A0A1Y2K800_9PROT</name>
<comment type="pathway">
    <text evidence="1">Amino-acid biosynthesis; L-asparagine biosynthesis; L-asparagine from L-aspartate (L-Gln route): step 1/1.</text>
</comment>
<gene>
    <name evidence="11" type="ORF">MAIT1_00252</name>
</gene>
<accession>A0A1Y2K800</accession>
<evidence type="ECO:0000256" key="2">
    <source>
        <dbReference type="ARBA" id="ARBA00005752"/>
    </source>
</evidence>